<dbReference type="GO" id="GO:0042597">
    <property type="term" value="C:periplasmic space"/>
    <property type="evidence" value="ECO:0007669"/>
    <property type="project" value="UniProtKB-SubCell"/>
</dbReference>
<feature type="domain" description="Ca3427-like PBP 2" evidence="4">
    <location>
        <begin position="86"/>
        <end position="184"/>
    </location>
</feature>
<evidence type="ECO:0000313" key="6">
    <source>
        <dbReference type="Proteomes" id="UP000824596"/>
    </source>
</evidence>
<name>A0A9P8SKH3_9HYPO</name>
<dbReference type="PANTHER" id="PTHR30024">
    <property type="entry name" value="ALIPHATIC SULFONATES-BINDING PROTEIN-RELATED"/>
    <property type="match status" value="1"/>
</dbReference>
<dbReference type="InterPro" id="IPR054364">
    <property type="entry name" value="Ca3427-like_PBP2"/>
</dbReference>
<evidence type="ECO:0000259" key="4">
    <source>
        <dbReference type="Pfam" id="PF22384"/>
    </source>
</evidence>
<dbReference type="RefSeq" id="XP_044722752.1">
    <property type="nucleotide sequence ID" value="XM_044861726.1"/>
</dbReference>
<dbReference type="Proteomes" id="UP000824596">
    <property type="component" value="Unassembled WGS sequence"/>
</dbReference>
<evidence type="ECO:0000256" key="1">
    <source>
        <dbReference type="ARBA" id="ARBA00004418"/>
    </source>
</evidence>
<keyword evidence="3" id="KW-0732">Signal</keyword>
<dbReference type="Gene3D" id="3.40.190.10">
    <property type="entry name" value="Periplasmic binding protein-like II"/>
    <property type="match status" value="2"/>
</dbReference>
<dbReference type="CDD" id="cd13637">
    <property type="entry name" value="PBP2_Ca3427_like"/>
    <property type="match status" value="1"/>
</dbReference>
<dbReference type="Pfam" id="PF22384">
    <property type="entry name" value="PBP2_Ca3427_like"/>
    <property type="match status" value="1"/>
</dbReference>
<keyword evidence="6" id="KW-1185">Reference proteome</keyword>
<gene>
    <name evidence="5" type="ORF">HRG_03255</name>
</gene>
<dbReference type="SUPFAM" id="SSF53850">
    <property type="entry name" value="Periplasmic binding protein-like II"/>
    <property type="match status" value="1"/>
</dbReference>
<dbReference type="OrthoDB" id="1363at2759"/>
<protein>
    <submittedName>
        <fullName evidence="5">Periplasmic binding protein-like II</fullName>
    </submittedName>
</protein>
<organism evidence="5 6">
    <name type="scientific">Hirsutella rhossiliensis</name>
    <dbReference type="NCBI Taxonomy" id="111463"/>
    <lineage>
        <taxon>Eukaryota</taxon>
        <taxon>Fungi</taxon>
        <taxon>Dikarya</taxon>
        <taxon>Ascomycota</taxon>
        <taxon>Pezizomycotina</taxon>
        <taxon>Sordariomycetes</taxon>
        <taxon>Hypocreomycetidae</taxon>
        <taxon>Hypocreales</taxon>
        <taxon>Ophiocordycipitaceae</taxon>
        <taxon>Hirsutella</taxon>
    </lineage>
</organism>
<comment type="subcellular location">
    <subcellularLocation>
        <location evidence="1">Periplasm</location>
    </subcellularLocation>
</comment>
<proteinExistence type="inferred from homology"/>
<evidence type="ECO:0000256" key="3">
    <source>
        <dbReference type="ARBA" id="ARBA00022729"/>
    </source>
</evidence>
<dbReference type="AlphaFoldDB" id="A0A9P8SKH3"/>
<dbReference type="EMBL" id="JAIZPD010000003">
    <property type="protein sequence ID" value="KAH0965239.1"/>
    <property type="molecule type" value="Genomic_DNA"/>
</dbReference>
<evidence type="ECO:0000256" key="2">
    <source>
        <dbReference type="ARBA" id="ARBA00010742"/>
    </source>
</evidence>
<comment type="similarity">
    <text evidence="2">Belongs to the bacterial solute-binding protein SsuA/TauA family.</text>
</comment>
<dbReference type="PANTHER" id="PTHR30024:SF47">
    <property type="entry name" value="TAURINE-BINDING PERIPLASMIC PROTEIN"/>
    <property type="match status" value="1"/>
</dbReference>
<comment type="caution">
    <text evidence="5">The sequence shown here is derived from an EMBL/GenBank/DDBJ whole genome shotgun (WGS) entry which is preliminary data.</text>
</comment>
<reference evidence="5" key="1">
    <citation type="submission" date="2021-09" db="EMBL/GenBank/DDBJ databases">
        <title>A high-quality genome of the endoparasitic fungus Hirsutella rhossiliensis with a comparison of Hirsutella genomes reveals transposable elements contributing to genome size variation.</title>
        <authorList>
            <person name="Lin R."/>
            <person name="Jiao Y."/>
            <person name="Sun X."/>
            <person name="Ling J."/>
            <person name="Xie B."/>
            <person name="Cheng X."/>
        </authorList>
    </citation>
    <scope>NUCLEOTIDE SEQUENCE</scope>
    <source>
        <strain evidence="5">HR02</strain>
    </source>
</reference>
<sequence length="295" mass="32226">MALRIGFVPEHFSTPLYFAQKHYGLDAALIPFPSGTGHMVTALRAGEIDVGIGLTEGWIAGLGKEGVDGDGGYRLVGTYVDTPLCWAISTGARRPDITSVDSLIGRKIGVSRIGSGSYVMGYVLADQQGWLQPSTQPFSDTVVLNTFDKLREAVNSGEADFFMWEHFTSKKHHDAGEIRRVGHIYTPWSSWKIVASTKLAPLHGGVDARVKTLFEKLDRGVQHFNDNQDEAVGYISASLGYTEPDAREWLKTVRFPSRTEGVKPEVVSDCVAILRKAGVLVQGKGMDPEAMMVNP</sequence>
<dbReference type="GeneID" id="68352384"/>
<accession>A0A9P8SKH3</accession>
<evidence type="ECO:0000313" key="5">
    <source>
        <dbReference type="EMBL" id="KAH0965239.1"/>
    </source>
</evidence>